<dbReference type="PANTHER" id="PTHR31321">
    <property type="entry name" value="ACYL-COA THIOESTER HYDROLASE YBHC-RELATED"/>
    <property type="match status" value="1"/>
</dbReference>
<keyword evidence="9" id="KW-0472">Membrane</keyword>
<feature type="domain" description="Pectinesterase catalytic" evidence="10">
    <location>
        <begin position="96"/>
        <end position="357"/>
    </location>
</feature>
<reference evidence="11" key="1">
    <citation type="submission" date="2021-03" db="EMBL/GenBank/DDBJ databases">
        <title>Draft genome sequence of rust myrtle Austropuccinia psidii MF-1, a brazilian biotype.</title>
        <authorList>
            <person name="Quecine M.C."/>
            <person name="Pachon D.M.R."/>
            <person name="Bonatelli M.L."/>
            <person name="Correr F.H."/>
            <person name="Franceschini L.M."/>
            <person name="Leite T.F."/>
            <person name="Margarido G.R.A."/>
            <person name="Almeida C.A."/>
            <person name="Ferrarezi J.A."/>
            <person name="Labate C.A."/>
        </authorList>
    </citation>
    <scope>NUCLEOTIDE SEQUENCE</scope>
    <source>
        <strain evidence="11">MF-1</strain>
    </source>
</reference>
<keyword evidence="8" id="KW-0964">Secreted</keyword>
<dbReference type="GO" id="GO:0045490">
    <property type="term" value="P:pectin catabolic process"/>
    <property type="evidence" value="ECO:0007669"/>
    <property type="project" value="UniProtKB-UniRule"/>
</dbReference>
<dbReference type="EMBL" id="AVOT02021519">
    <property type="protein sequence ID" value="MBW0510397.1"/>
    <property type="molecule type" value="Genomic_DNA"/>
</dbReference>
<dbReference type="InterPro" id="IPR000070">
    <property type="entry name" value="Pectinesterase_cat"/>
</dbReference>
<dbReference type="InterPro" id="IPR011050">
    <property type="entry name" value="Pectin_lyase_fold/virulence"/>
</dbReference>
<keyword evidence="9" id="KW-0812">Transmembrane</keyword>
<dbReference type="InterPro" id="IPR033131">
    <property type="entry name" value="Pectinesterase_Asp_AS"/>
</dbReference>
<comment type="similarity">
    <text evidence="2">Belongs to the pectinesterase family.</text>
</comment>
<evidence type="ECO:0000256" key="1">
    <source>
        <dbReference type="ARBA" id="ARBA00005184"/>
    </source>
</evidence>
<feature type="active site" evidence="7">
    <location>
        <position position="245"/>
    </location>
</feature>
<dbReference type="AlphaFoldDB" id="A0A9Q3DYB1"/>
<comment type="catalytic activity">
    <reaction evidence="6 8">
        <text>[(1-&gt;4)-alpha-D-galacturonosyl methyl ester](n) + n H2O = [(1-&gt;4)-alpha-D-galacturonosyl](n) + n methanol + n H(+)</text>
        <dbReference type="Rhea" id="RHEA:22380"/>
        <dbReference type="Rhea" id="RHEA-COMP:14570"/>
        <dbReference type="Rhea" id="RHEA-COMP:14573"/>
        <dbReference type="ChEBI" id="CHEBI:15377"/>
        <dbReference type="ChEBI" id="CHEBI:15378"/>
        <dbReference type="ChEBI" id="CHEBI:17790"/>
        <dbReference type="ChEBI" id="CHEBI:140522"/>
        <dbReference type="ChEBI" id="CHEBI:140523"/>
        <dbReference type="EC" id="3.1.1.11"/>
    </reaction>
</comment>
<evidence type="ECO:0000256" key="9">
    <source>
        <dbReference type="SAM" id="Phobius"/>
    </source>
</evidence>
<dbReference type="Pfam" id="PF01095">
    <property type="entry name" value="Pectinesterase"/>
    <property type="match status" value="1"/>
</dbReference>
<comment type="function">
    <text evidence="8">Involved in maceration and soft-rotting of plant tissue.</text>
</comment>
<evidence type="ECO:0000256" key="3">
    <source>
        <dbReference type="ARBA" id="ARBA00013229"/>
    </source>
</evidence>
<dbReference type="GO" id="GO:0030599">
    <property type="term" value="F:pectinesterase activity"/>
    <property type="evidence" value="ECO:0007669"/>
    <property type="project" value="UniProtKB-UniRule"/>
</dbReference>
<keyword evidence="5 8" id="KW-0063">Aspartyl esterase</keyword>
<dbReference type="Gene3D" id="2.160.20.10">
    <property type="entry name" value="Single-stranded right-handed beta-helix, Pectin lyase-like"/>
    <property type="match status" value="1"/>
</dbReference>
<dbReference type="GO" id="GO:0005576">
    <property type="term" value="C:extracellular region"/>
    <property type="evidence" value="ECO:0007669"/>
    <property type="project" value="UniProtKB-SubCell"/>
</dbReference>
<evidence type="ECO:0000256" key="5">
    <source>
        <dbReference type="ARBA" id="ARBA00023085"/>
    </source>
</evidence>
<evidence type="ECO:0000256" key="6">
    <source>
        <dbReference type="ARBA" id="ARBA00047928"/>
    </source>
</evidence>
<dbReference type="EC" id="3.1.1.11" evidence="3 8"/>
<evidence type="ECO:0000256" key="2">
    <source>
        <dbReference type="ARBA" id="ARBA00008891"/>
    </source>
</evidence>
<keyword evidence="4 8" id="KW-0378">Hydrolase</keyword>
<evidence type="ECO:0000313" key="12">
    <source>
        <dbReference type="Proteomes" id="UP000765509"/>
    </source>
</evidence>
<dbReference type="Proteomes" id="UP000765509">
    <property type="component" value="Unassembled WGS sequence"/>
</dbReference>
<comment type="subcellular location">
    <subcellularLocation>
        <location evidence="8">Secreted</location>
    </subcellularLocation>
</comment>
<dbReference type="PANTHER" id="PTHR31321:SF57">
    <property type="entry name" value="PECTINESTERASE 53-RELATED"/>
    <property type="match status" value="1"/>
</dbReference>
<gene>
    <name evidence="11" type="ORF">O181_050112</name>
</gene>
<accession>A0A9Q3DYB1</accession>
<name>A0A9Q3DYB1_9BASI</name>
<dbReference type="GO" id="GO:0042545">
    <property type="term" value="P:cell wall modification"/>
    <property type="evidence" value="ECO:0007669"/>
    <property type="project" value="UniProtKB-UniRule"/>
</dbReference>
<evidence type="ECO:0000259" key="10">
    <source>
        <dbReference type="Pfam" id="PF01095"/>
    </source>
</evidence>
<dbReference type="SUPFAM" id="SSF51126">
    <property type="entry name" value="Pectin lyase-like"/>
    <property type="match status" value="1"/>
</dbReference>
<keyword evidence="9" id="KW-1133">Transmembrane helix</keyword>
<dbReference type="InterPro" id="IPR012334">
    <property type="entry name" value="Pectin_lyas_fold"/>
</dbReference>
<evidence type="ECO:0000256" key="8">
    <source>
        <dbReference type="RuleBase" id="RU000589"/>
    </source>
</evidence>
<evidence type="ECO:0000256" key="7">
    <source>
        <dbReference type="PROSITE-ProRule" id="PRU10040"/>
    </source>
</evidence>
<feature type="transmembrane region" description="Helical" evidence="9">
    <location>
        <begin position="45"/>
        <end position="68"/>
    </location>
</feature>
<evidence type="ECO:0000313" key="11">
    <source>
        <dbReference type="EMBL" id="MBW0510397.1"/>
    </source>
</evidence>
<proteinExistence type="inferred from homology"/>
<keyword evidence="8" id="KW-0961">Cell wall biogenesis/degradation</keyword>
<organism evidence="11 12">
    <name type="scientific">Austropuccinia psidii MF-1</name>
    <dbReference type="NCBI Taxonomy" id="1389203"/>
    <lineage>
        <taxon>Eukaryota</taxon>
        <taxon>Fungi</taxon>
        <taxon>Dikarya</taxon>
        <taxon>Basidiomycota</taxon>
        <taxon>Pucciniomycotina</taxon>
        <taxon>Pucciniomycetes</taxon>
        <taxon>Pucciniales</taxon>
        <taxon>Sphaerophragmiaceae</taxon>
        <taxon>Austropuccinia</taxon>
    </lineage>
</organism>
<keyword evidence="12" id="KW-1185">Reference proteome</keyword>
<comment type="pathway">
    <text evidence="1 8">Glycan metabolism; pectin degradation; 2-dehydro-3-deoxy-D-gluconate from pectin: step 1/5.</text>
</comment>
<dbReference type="PROSITE" id="PS00503">
    <property type="entry name" value="PECTINESTERASE_2"/>
    <property type="match status" value="1"/>
</dbReference>
<dbReference type="OrthoDB" id="2019149at2759"/>
<evidence type="ECO:0000256" key="4">
    <source>
        <dbReference type="ARBA" id="ARBA00022801"/>
    </source>
</evidence>
<sequence length="384" mass="42831">MESSFMTEFSDIKTEAASAEAGPHRVTGFQSVTNIPKTKMLHHNVLSFVFTFLLLYSSYLTQVLGAAAGNCPRFGYHYSSSTRPHPNALVVRKGSTNSGEYPTISAAVDALEGFHGPRQIFIYPGNYPEHVHIKSKHPLRIQGFTKNSRHWSDNQVTVNVAISAKDKNGNAESSGVWVSGSCFEMRNVNVINSFGTGTDTQAVALTASGEEHIYRMCAFSSYQDTLYVETNKALFYRCHVEGAVDFIFGTGTAWFEHSYIAVKPPRAFAVITAQRSPPDVQTIFVFNRAQVYGLPGTQPNSTYLGRPWSSNAAVVFQFSRFSDIIKPQGWKAWKSTDPRTENIHFQEFENIGPGSRGTRDLARMRNEPLSIRRILGDDFLRWAS</sequence>
<comment type="caution">
    <text evidence="11">The sequence shown here is derived from an EMBL/GenBank/DDBJ whole genome shotgun (WGS) entry which is preliminary data.</text>
</comment>
<protein>
    <recommendedName>
        <fullName evidence="3 8">Pectinesterase</fullName>
        <ecNumber evidence="3 8">3.1.1.11</ecNumber>
    </recommendedName>
</protein>